<reference evidence="4" key="1">
    <citation type="journal article" date="2019" name="Int. J. Syst. Evol. Microbiol.">
        <title>The Global Catalogue of Microorganisms (GCM) 10K type strain sequencing project: providing services to taxonomists for standard genome sequencing and annotation.</title>
        <authorList>
            <consortium name="The Broad Institute Genomics Platform"/>
            <consortium name="The Broad Institute Genome Sequencing Center for Infectious Disease"/>
            <person name="Wu L."/>
            <person name="Ma J."/>
        </authorList>
    </citation>
    <scope>NUCLEOTIDE SEQUENCE [LARGE SCALE GENOMIC DNA]</scope>
    <source>
        <strain evidence="4">JCM 17939</strain>
    </source>
</reference>
<name>A0ABP8U4I0_9ACTN</name>
<feature type="domain" description="Nif11" evidence="2">
    <location>
        <begin position="1"/>
        <end position="48"/>
    </location>
</feature>
<proteinExistence type="predicted"/>
<evidence type="ECO:0000259" key="2">
    <source>
        <dbReference type="Pfam" id="PF07862"/>
    </source>
</evidence>
<dbReference type="Proteomes" id="UP001501442">
    <property type="component" value="Unassembled WGS sequence"/>
</dbReference>
<evidence type="ECO:0000313" key="3">
    <source>
        <dbReference type="EMBL" id="GAA4623730.1"/>
    </source>
</evidence>
<dbReference type="RefSeq" id="WP_345430484.1">
    <property type="nucleotide sequence ID" value="NZ_BAABHK010000002.1"/>
</dbReference>
<gene>
    <name evidence="3" type="ORF">GCM10023196_021080</name>
</gene>
<organism evidence="3 4">
    <name type="scientific">Actinoallomurus vinaceus</name>
    <dbReference type="NCBI Taxonomy" id="1080074"/>
    <lineage>
        <taxon>Bacteria</taxon>
        <taxon>Bacillati</taxon>
        <taxon>Actinomycetota</taxon>
        <taxon>Actinomycetes</taxon>
        <taxon>Streptosporangiales</taxon>
        <taxon>Thermomonosporaceae</taxon>
        <taxon>Actinoallomurus</taxon>
    </lineage>
</organism>
<sequence length="314" mass="36181">MSVEAGQAFLRIAYGTPELSEQLRAMTGVQELVRLGSRHGYTFTVPELMEASSSTAPGPAAGRPAATAPATRDIRAAARPDPTPTRILHHEYRLTDLPGFGGVAEQLQHLKIKPSSVDMGRFRRTFRDEDLRSTDRSPADPEYRAWHQERARTGWRDPAVGPDAPRRDFHLINLDEHVDHPGYDRYFAAKHRTIAELEAAFGTEVRFSGSLWYPPESYRLWHTNETQPGWRMYIVDHDEPFPDPAETSFFRYMNPYTEEIVTLRESPRMVRFFKAEQDPTRLFWHCIVNPTTRHRWSFGFVVPDDWMARLSVRA</sequence>
<accession>A0ABP8U4I0</accession>
<dbReference type="EMBL" id="BAABHK010000002">
    <property type="protein sequence ID" value="GAA4623730.1"/>
    <property type="molecule type" value="Genomic_DNA"/>
</dbReference>
<feature type="region of interest" description="Disordered" evidence="1">
    <location>
        <begin position="52"/>
        <end position="72"/>
    </location>
</feature>
<keyword evidence="4" id="KW-1185">Reference proteome</keyword>
<protein>
    <recommendedName>
        <fullName evidence="2">Nif11 domain-containing protein</fullName>
    </recommendedName>
</protein>
<dbReference type="InterPro" id="IPR012903">
    <property type="entry name" value="Nif11"/>
</dbReference>
<evidence type="ECO:0000256" key="1">
    <source>
        <dbReference type="SAM" id="MobiDB-lite"/>
    </source>
</evidence>
<evidence type="ECO:0000313" key="4">
    <source>
        <dbReference type="Proteomes" id="UP001501442"/>
    </source>
</evidence>
<feature type="compositionally biased region" description="Low complexity" evidence="1">
    <location>
        <begin position="55"/>
        <end position="71"/>
    </location>
</feature>
<dbReference type="Pfam" id="PF07862">
    <property type="entry name" value="Nif11"/>
    <property type="match status" value="1"/>
</dbReference>
<comment type="caution">
    <text evidence="3">The sequence shown here is derived from an EMBL/GenBank/DDBJ whole genome shotgun (WGS) entry which is preliminary data.</text>
</comment>